<dbReference type="RefSeq" id="WP_141295596.1">
    <property type="nucleotide sequence ID" value="NZ_BJCD01000061.1"/>
</dbReference>
<dbReference type="Proteomes" id="UP000299794">
    <property type="component" value="Unassembled WGS sequence"/>
</dbReference>
<organism evidence="1 2">
    <name type="scientific">Planktothrix agardhii CCAP 1459/11A</name>
    <dbReference type="NCBI Taxonomy" id="282420"/>
    <lineage>
        <taxon>Bacteria</taxon>
        <taxon>Bacillati</taxon>
        <taxon>Cyanobacteriota</taxon>
        <taxon>Cyanophyceae</taxon>
        <taxon>Oscillatoriophycideae</taxon>
        <taxon>Oscillatoriales</taxon>
        <taxon>Microcoleaceae</taxon>
        <taxon>Planktothrix</taxon>
    </lineage>
</organism>
<reference evidence="2" key="1">
    <citation type="submission" date="2019-02" db="EMBL/GenBank/DDBJ databases">
        <title>Draft genome sequence of Planktothrix agardhii NIES-905.</title>
        <authorList>
            <person name="Yamaguchi H."/>
            <person name="Suzuki S."/>
            <person name="Kawachi M."/>
        </authorList>
    </citation>
    <scope>NUCLEOTIDE SEQUENCE [LARGE SCALE GENOMIC DNA]</scope>
    <source>
        <strain evidence="2">CCAP 1459/11A</strain>
    </source>
</reference>
<protein>
    <submittedName>
        <fullName evidence="1">Uncharacterized protein</fullName>
    </submittedName>
</protein>
<evidence type="ECO:0000313" key="2">
    <source>
        <dbReference type="Proteomes" id="UP000299794"/>
    </source>
</evidence>
<dbReference type="EMBL" id="BJCD01000061">
    <property type="protein sequence ID" value="GDZ95557.1"/>
    <property type="molecule type" value="Genomic_DNA"/>
</dbReference>
<gene>
    <name evidence="1" type="ORF">PA905_39870</name>
</gene>
<proteinExistence type="predicted"/>
<name>A0A4P6A375_PLAAG</name>
<sequence length="210" mass="24313">MKQQLVAYFQRLTDESYQLLDVVKLPSDIIPLQEFIPDFSAKLANLKSSTIANYKNLNRPQCNWCKMETNLGVGLNSIGMLSDRLSILIIKEWCLRNKTNPNGVKADDLYRTQTMDIIHALARASPGSSSMNTKITHHKSEVTANSWEEAFYGLLATNILNWESQEVLYIKDIKSLPCEELRGYIAWFSFGNIQRNEYIQYCEELYWRQD</sequence>
<comment type="caution">
    <text evidence="1">The sequence shown here is derived from an EMBL/GenBank/DDBJ whole genome shotgun (WGS) entry which is preliminary data.</text>
</comment>
<evidence type="ECO:0000313" key="1">
    <source>
        <dbReference type="EMBL" id="GDZ95557.1"/>
    </source>
</evidence>
<accession>A0A4P6A375</accession>
<dbReference type="AlphaFoldDB" id="A0A4P6A375"/>